<accession>A0A1D2AEH0</accession>
<dbReference type="AlphaFoldDB" id="A0A1D2AEH0"/>
<feature type="signal peptide" evidence="1">
    <location>
        <begin position="1"/>
        <end position="23"/>
    </location>
</feature>
<name>A0A1D2AEH0_AUXPR</name>
<dbReference type="EMBL" id="GDKF01001013">
    <property type="protein sequence ID" value="JAT77609.1"/>
    <property type="molecule type" value="Transcribed_RNA"/>
</dbReference>
<keyword evidence="1" id="KW-0732">Signal</keyword>
<organism evidence="2">
    <name type="scientific">Auxenochlorella protothecoides</name>
    <name type="common">Green microalga</name>
    <name type="synonym">Chlorella protothecoides</name>
    <dbReference type="NCBI Taxonomy" id="3075"/>
    <lineage>
        <taxon>Eukaryota</taxon>
        <taxon>Viridiplantae</taxon>
        <taxon>Chlorophyta</taxon>
        <taxon>core chlorophytes</taxon>
        <taxon>Trebouxiophyceae</taxon>
        <taxon>Chlorellales</taxon>
        <taxon>Chlorellaceae</taxon>
        <taxon>Auxenochlorella</taxon>
    </lineage>
</organism>
<evidence type="ECO:0000256" key="1">
    <source>
        <dbReference type="SAM" id="SignalP"/>
    </source>
</evidence>
<feature type="chain" id="PRO_5008901523" description="Bifunctional inhibitor/plant lipid transfer protein/seed storage helical domain-containing protein" evidence="1">
    <location>
        <begin position="24"/>
        <end position="134"/>
    </location>
</feature>
<reference evidence="2" key="1">
    <citation type="submission" date="2015-08" db="EMBL/GenBank/DDBJ databases">
        <authorList>
            <person name="Babu N.S."/>
            <person name="Beckwith C.J."/>
            <person name="Beseler K.G."/>
            <person name="Brison A."/>
            <person name="Carone J.V."/>
            <person name="Caskin T.P."/>
            <person name="Diamond M."/>
            <person name="Durham M.E."/>
            <person name="Foxe J.M."/>
            <person name="Go M."/>
            <person name="Henderson B.A."/>
            <person name="Jones I.B."/>
            <person name="McGettigan J.A."/>
            <person name="Micheletti S.J."/>
            <person name="Nasrallah M.E."/>
            <person name="Ortiz D."/>
            <person name="Piller C.R."/>
            <person name="Privatt S.R."/>
            <person name="Schneider S.L."/>
            <person name="Sharp S."/>
            <person name="Smith T.C."/>
            <person name="Stanton J.D."/>
            <person name="Ullery H.E."/>
            <person name="Wilson R.J."/>
            <person name="Serrano M.G."/>
            <person name="Buck G."/>
            <person name="Lee V."/>
            <person name="Wang Y."/>
            <person name="Carvalho R."/>
            <person name="Voegtly L."/>
            <person name="Shi R."/>
            <person name="Duckworth R."/>
            <person name="Johnson A."/>
            <person name="Loviza R."/>
            <person name="Walstead R."/>
            <person name="Shah Z."/>
            <person name="Kiflezghi M."/>
            <person name="Wade K."/>
            <person name="Ball S.L."/>
            <person name="Bradley K.W."/>
            <person name="Asai D.J."/>
            <person name="Bowman C.A."/>
            <person name="Russell D.A."/>
            <person name="Pope W.H."/>
            <person name="Jacobs-Sera D."/>
            <person name="Hendrix R.W."/>
            <person name="Hatfull G.F."/>
        </authorList>
    </citation>
    <scope>NUCLEOTIDE SEQUENCE</scope>
</reference>
<evidence type="ECO:0008006" key="3">
    <source>
        <dbReference type="Google" id="ProtNLM"/>
    </source>
</evidence>
<protein>
    <recommendedName>
        <fullName evidence="3">Bifunctional inhibitor/plant lipid transfer protein/seed storage helical domain-containing protein</fullName>
    </recommendedName>
</protein>
<sequence length="134" mass="13765">MIGTGRRSLLVLALLAIAAGASPETEPNPCIALGLGLLTACNSEARYLVQTFPFNAVDPITMEQLDTLIGNSPPGIPTDTCCNATITFLEPPTECNCDPGLLDLIPTAGVTLNGLAGMLEFVGASCGSEPVQCT</sequence>
<proteinExistence type="predicted"/>
<gene>
    <name evidence="2" type="ORF">g.9795</name>
</gene>
<evidence type="ECO:0000313" key="2">
    <source>
        <dbReference type="EMBL" id="JAT77609.1"/>
    </source>
</evidence>